<evidence type="ECO:0000313" key="3">
    <source>
        <dbReference type="Proteomes" id="UP000325779"/>
    </source>
</evidence>
<dbReference type="Proteomes" id="UP000325779">
    <property type="component" value="Unassembled WGS sequence"/>
</dbReference>
<name>A0ABD7VKN4_PSEFL</name>
<reference evidence="2 3" key="1">
    <citation type="submission" date="2019-09" db="EMBL/GenBank/DDBJ databases">
        <authorList>
            <person name="Chandra G."/>
            <person name="Truman W A."/>
        </authorList>
    </citation>
    <scope>NUCLEOTIDE SEQUENCE [LARGE SCALE GENOMIC DNA]</scope>
    <source>
        <strain evidence="2">PS732</strain>
    </source>
</reference>
<dbReference type="InterPro" id="IPR028983">
    <property type="entry name" value="PA2201-like_C"/>
</dbReference>
<accession>A0ABD7VKN4</accession>
<dbReference type="Pfam" id="PF08929">
    <property type="entry name" value="PoNi_C"/>
    <property type="match status" value="1"/>
</dbReference>
<feature type="domain" description="PoNi C-terminal" evidence="1">
    <location>
        <begin position="142"/>
        <end position="246"/>
    </location>
</feature>
<evidence type="ECO:0000313" key="2">
    <source>
        <dbReference type="EMBL" id="VVP29714.1"/>
    </source>
</evidence>
<dbReference type="EMBL" id="CABVIJ010000021">
    <property type="protein sequence ID" value="VVP29714.1"/>
    <property type="molecule type" value="Genomic_DNA"/>
</dbReference>
<dbReference type="AlphaFoldDB" id="A0ABD7VKN4"/>
<comment type="caution">
    <text evidence="2">The sequence shown here is derived from an EMBL/GenBank/DDBJ whole genome shotgun (WGS) entry which is preliminary data.</text>
</comment>
<gene>
    <name evidence="2" type="ORF">PS732_04325</name>
</gene>
<proteinExistence type="predicted"/>
<dbReference type="SUPFAM" id="SSF140731">
    <property type="entry name" value="PA2201 C-terminal domain-like"/>
    <property type="match status" value="1"/>
</dbReference>
<evidence type="ECO:0000259" key="1">
    <source>
        <dbReference type="Pfam" id="PF08929"/>
    </source>
</evidence>
<dbReference type="InterPro" id="IPR015025">
    <property type="entry name" value="PoNi_C"/>
</dbReference>
<dbReference type="RefSeq" id="WP_318190974.1">
    <property type="nucleotide sequence ID" value="NZ_CABVIJ010000021.1"/>
</dbReference>
<dbReference type="Gene3D" id="1.10.3920.10">
    <property type="entry name" value="PA2201 C-terminal domain-like"/>
    <property type="match status" value="1"/>
</dbReference>
<protein>
    <recommendedName>
        <fullName evidence="1">PoNi C-terminal domain-containing protein</fullName>
    </recommendedName>
</protein>
<sequence>MMKRQKFYSANHYNIFLKAYDEAIDFYRTRKFKSDSAEEEEMLRSRFFQRMALNKLLAAYTVGEEISVLPQMLEDLVEKYEERQDKLAKNEQVPDISPLAISDYPYQYEECVQVIGFCILLHRIDLLKRFVALIDKAGYEGTDTLYEDLLCKVLSGRHDVDQWYHDVYSPLVQAIYSKTKEDATDHLKKYCNQWYPAFSDSPWHDTHLQGEDGSYVGYWAIEAGAVAFLYGIDDSKIDHMVYPKDLVEYARNYKPTSESQVVRIDAGQPCSMTGYWFTPAQANSRRHFLQGETMPSFSDSKWGELFGIGQAKNKIASCSLRTWPTVLSEILIALCYNPLQSK</sequence>
<organism evidence="2 3">
    <name type="scientific">Pseudomonas fluorescens</name>
    <dbReference type="NCBI Taxonomy" id="294"/>
    <lineage>
        <taxon>Bacteria</taxon>
        <taxon>Pseudomonadati</taxon>
        <taxon>Pseudomonadota</taxon>
        <taxon>Gammaproteobacteria</taxon>
        <taxon>Pseudomonadales</taxon>
        <taxon>Pseudomonadaceae</taxon>
        <taxon>Pseudomonas</taxon>
    </lineage>
</organism>